<evidence type="ECO:0000313" key="2">
    <source>
        <dbReference type="EMBL" id="EEQ05165.1"/>
    </source>
</evidence>
<organism evidence="2 3">
    <name type="scientific">Yersinia bercovieri ATCC 43970</name>
    <dbReference type="NCBI Taxonomy" id="349968"/>
    <lineage>
        <taxon>Bacteria</taxon>
        <taxon>Pseudomonadati</taxon>
        <taxon>Pseudomonadota</taxon>
        <taxon>Gammaproteobacteria</taxon>
        <taxon>Enterobacterales</taxon>
        <taxon>Yersiniaceae</taxon>
        <taxon>Yersinia</taxon>
    </lineage>
</organism>
<feature type="domain" description="DNA circulation N-terminal" evidence="1">
    <location>
        <begin position="27"/>
        <end position="120"/>
    </location>
</feature>
<keyword evidence="3" id="KW-1185">Reference proteome</keyword>
<dbReference type="Pfam" id="PF07157">
    <property type="entry name" value="DNA_circ_N"/>
    <property type="match status" value="1"/>
</dbReference>
<gene>
    <name evidence="2" type="ORF">yberc0001_14780</name>
</gene>
<reference evidence="2" key="1">
    <citation type="submission" date="2008-12" db="EMBL/GenBank/DDBJ databases">
        <title>Annotation of the Yersinia bercovieri ATCC 43970 genome.</title>
        <authorList>
            <person name="Read T.D."/>
            <person name="Akmal A."/>
            <person name="Bishop-Lilly K."/>
            <person name="Chen P.E."/>
            <person name="Cook C."/>
            <person name="Kiley M.P."/>
            <person name="Lentz S."/>
            <person name="Mateczun A."/>
            <person name="Nagarajan N."/>
            <person name="Nolan N."/>
            <person name="Osborne B.I."/>
            <person name="Pop M."/>
            <person name="Sozhamannan S."/>
            <person name="Stewart A.C."/>
            <person name="Sulakvelidze A."/>
            <person name="Thomason B."/>
            <person name="Willner K."/>
            <person name="Zwick M.E."/>
        </authorList>
    </citation>
    <scope>NUCLEOTIDE SEQUENCE [LARGE SCALE GENOMIC DNA]</scope>
    <source>
        <strain evidence="2">ATCC 43970</strain>
    </source>
</reference>
<dbReference type="PANTHER" id="PTHR37829">
    <property type="entry name" value="PHAGE-LIKE ELEMENT PBSX PROTEIN XKDT"/>
    <property type="match status" value="1"/>
</dbReference>
<proteinExistence type="predicted"/>
<evidence type="ECO:0000313" key="3">
    <source>
        <dbReference type="Proteomes" id="UP000010319"/>
    </source>
</evidence>
<protein>
    <recommendedName>
        <fullName evidence="1">DNA circulation N-terminal domain-containing protein</fullName>
    </recommendedName>
</protein>
<dbReference type="PANTHER" id="PTHR37829:SF3">
    <property type="entry name" value="PROTEIN JAYE-RELATED"/>
    <property type="match status" value="1"/>
</dbReference>
<dbReference type="EMBL" id="AALC02000069">
    <property type="protein sequence ID" value="EEQ05165.1"/>
    <property type="molecule type" value="Genomic_DNA"/>
</dbReference>
<evidence type="ECO:0000259" key="1">
    <source>
        <dbReference type="Pfam" id="PF07157"/>
    </source>
</evidence>
<dbReference type="InterPro" id="IPR009826">
    <property type="entry name" value="DNA_circ_N"/>
</dbReference>
<comment type="caution">
    <text evidence="2">The sequence shown here is derived from an EMBL/GenBank/DDBJ whole genome shotgun (WGS) entry which is preliminary data.</text>
</comment>
<dbReference type="InterPro" id="IPR052399">
    <property type="entry name" value="Phage_Baseplate_Assmbl_Protein"/>
</dbReference>
<name>A0ABM9XUV6_YERBE</name>
<dbReference type="Proteomes" id="UP000010319">
    <property type="component" value="Unassembled WGS sequence"/>
</dbReference>
<accession>A0ABM9XUV6</accession>
<sequence>MEMSLISNALSDLLGTGGDSWQWSEHLHPASFRGVPFAVISAEGVFGRRQAIHEYPYRDTAWIEDLGRATRRLTIRGFLIQSSGLYNAPDVMTQRDSLIAACEMPDAGTLVHPTLGEMTVSIPESGLRLNEGAESGRVFEFTLTIIESGLRVFSVTSSADAVSSIQSSWFGLASKSVTTFIATVKGEIRSVTQTIRTLKSTAAFWVNMVNSTTSEATNLGNVLRSTLGRDRYGRFNHGTVGGSVSGATASVSTQSDTTDLSALVDQRMAVSVEGRASLAAATDALTEAATVAAHANAVLAVVNAILASGASTLDLIRMMQELTAINDDTFRPNPGDSNTAAASYQLIIVLCAGAMVFAASQYQPESYDDAVDILTRVCDVVDGAALSAADTGNDEVYQSLITLRESIVTLLQQTGANLSRVEIVNFNRSLPALNLANRLYQDARRGDALVKMAVPVHPAFMPLRFKALNS</sequence>